<gene>
    <name evidence="1" type="ORF">ACFFIP_09785</name>
</gene>
<dbReference type="EMBL" id="JBHLWI010000028">
    <property type="protein sequence ID" value="MFC0262971.1"/>
    <property type="molecule type" value="Genomic_DNA"/>
</dbReference>
<comment type="caution">
    <text evidence="1">The sequence shown here is derived from an EMBL/GenBank/DDBJ whole genome shotgun (WGS) entry which is preliminary data.</text>
</comment>
<organism evidence="1 2">
    <name type="scientific">Fontibacter flavus</name>
    <dbReference type="NCBI Taxonomy" id="654838"/>
    <lineage>
        <taxon>Bacteria</taxon>
        <taxon>Pseudomonadati</taxon>
        <taxon>Bacteroidota</taxon>
        <taxon>Cytophagia</taxon>
        <taxon>Cytophagales</taxon>
        <taxon>Cyclobacteriaceae</taxon>
        <taxon>Fontibacter</taxon>
    </lineage>
</organism>
<dbReference type="RefSeq" id="WP_382387432.1">
    <property type="nucleotide sequence ID" value="NZ_JBHLWI010000028.1"/>
</dbReference>
<evidence type="ECO:0000313" key="2">
    <source>
        <dbReference type="Proteomes" id="UP001589797"/>
    </source>
</evidence>
<accession>A0ABV6FSX2</accession>
<protein>
    <submittedName>
        <fullName evidence="1">T9SS C-terminal target domain-containing protein</fullName>
    </submittedName>
</protein>
<proteinExistence type="predicted"/>
<evidence type="ECO:0000313" key="1">
    <source>
        <dbReference type="EMBL" id="MFC0262971.1"/>
    </source>
</evidence>
<sequence length="739" mass="82645">MAQILLEPGDFRTIASGDYNNPAIWQTWDGADWLAATVKPERGNNIFIDQNHEVRLTLNESAKNVYLFSAAGPGRKLNLQNFELHVYGALRGLRKEAEVFFINTVTSALIDWIYPESGRIAFKGTSRIVVDRASWSANTTNSRFTVVFDPNPGEILTVNSAFKANAFIIQSGTVIQTVNTIGIPACSTFSFNNQAMFNGTGPYGDFIIENGGTLISQCSAPLAQIVRRSETIPGALFHVKPGGNLILLGNNPLIDAANFLFEGTVHYSAAMGNQHFIRTVFPSSGDPSIYQHLVFENPSIKILPANFTVNGNINRSAESNMFNSGTRILFSGTGNQQIVGWELNIDEVEINKPSGILNIHSDMRIRGNLTMINGEVNFNGFDLYLNTENLGELLYQGGTWLNLHHLHYHHLPNTLTDLNATFPFSDTYQGGIRKIQLLGASPGGNLSIRKIEIPGANWDPMFDDIDGTRILYQLNSYFEFSGTSTGTDGIEMRISAENLIVDQVDDLRVVSNGEAAPGLHLPGLDPAKLWARRSLAFEDLNGTTFTIGSFRELSILPVNWLEMQATWRSGKIHVYWTTAQEKSNEVFHIFRSLEGLDKFEKIGSVYSKGDHEGVQNYHFDYTEKLLHPNVYFQIQQVDLDGTSSFSRVFRLQNWQAQSTAYPTIWPNPYVSGRIQVQLPDHWVSGQTRLKIYQDNGVSAYSDRYSPENLNRAIDMLRPGLIFLEFVNGNERHVIRLIKK</sequence>
<keyword evidence="2" id="KW-1185">Reference proteome</keyword>
<dbReference type="Proteomes" id="UP001589797">
    <property type="component" value="Unassembled WGS sequence"/>
</dbReference>
<reference evidence="1 2" key="1">
    <citation type="submission" date="2024-09" db="EMBL/GenBank/DDBJ databases">
        <authorList>
            <person name="Sun Q."/>
            <person name="Mori K."/>
        </authorList>
    </citation>
    <scope>NUCLEOTIDE SEQUENCE [LARGE SCALE GENOMIC DNA]</scope>
    <source>
        <strain evidence="1 2">CCM 7650</strain>
    </source>
</reference>
<name>A0ABV6FSX2_9BACT</name>